<comment type="similarity">
    <text evidence="1">Belongs to the ARG7 family.</text>
</comment>
<dbReference type="EMBL" id="JAQIZT010000004">
    <property type="protein sequence ID" value="KAJ7001379.1"/>
    <property type="molecule type" value="Genomic_DNA"/>
</dbReference>
<evidence type="ECO:0000256" key="1">
    <source>
        <dbReference type="ARBA" id="ARBA00006974"/>
    </source>
</evidence>
<proteinExistence type="inferred from homology"/>
<dbReference type="InterPro" id="IPR003676">
    <property type="entry name" value="SAUR_fam"/>
</dbReference>
<organism evidence="2 3">
    <name type="scientific">Populus alba x Populus x berolinensis</name>
    <dbReference type="NCBI Taxonomy" id="444605"/>
    <lineage>
        <taxon>Eukaryota</taxon>
        <taxon>Viridiplantae</taxon>
        <taxon>Streptophyta</taxon>
        <taxon>Embryophyta</taxon>
        <taxon>Tracheophyta</taxon>
        <taxon>Spermatophyta</taxon>
        <taxon>Magnoliopsida</taxon>
        <taxon>eudicotyledons</taxon>
        <taxon>Gunneridae</taxon>
        <taxon>Pentapetalae</taxon>
        <taxon>rosids</taxon>
        <taxon>fabids</taxon>
        <taxon>Malpighiales</taxon>
        <taxon>Salicaceae</taxon>
        <taxon>Saliceae</taxon>
        <taxon>Populus</taxon>
    </lineage>
</organism>
<dbReference type="PANTHER" id="PTHR31929">
    <property type="entry name" value="SAUR-LIKE AUXIN-RESPONSIVE PROTEIN FAMILY-RELATED"/>
    <property type="match status" value="1"/>
</dbReference>
<evidence type="ECO:0000313" key="3">
    <source>
        <dbReference type="Proteomes" id="UP001164929"/>
    </source>
</evidence>
<dbReference type="GO" id="GO:0009733">
    <property type="term" value="P:response to auxin"/>
    <property type="evidence" value="ECO:0007669"/>
    <property type="project" value="InterPro"/>
</dbReference>
<dbReference type="AlphaFoldDB" id="A0AAD6R323"/>
<sequence length="201" mass="22575">MTGHLAATLAKQILRRSVWNASKPASRSLDVPKAPTRFLKCGIGSKRKGHCHRLHMLFTRPCLARICFYCFFFCFSGDPLGHSFMIVSKNCLGIMCTNKNNTDHTMAILLKGIMTAKQILRRSNLLANQATEVPKGFFAVYVGESQKKRFTVPISFLNQPSFQELLRIAEEEFGYNHPMGGLTLPCREDTFIDIISGLNLS</sequence>
<dbReference type="Pfam" id="PF02519">
    <property type="entry name" value="Auxin_inducible"/>
    <property type="match status" value="1"/>
</dbReference>
<accession>A0AAD6R323</accession>
<reference evidence="2 3" key="1">
    <citation type="journal article" date="2023" name="Mol. Ecol. Resour.">
        <title>Chromosome-level genome assembly of a triploid poplar Populus alba 'Berolinensis'.</title>
        <authorList>
            <person name="Chen S."/>
            <person name="Yu Y."/>
            <person name="Wang X."/>
            <person name="Wang S."/>
            <person name="Zhang T."/>
            <person name="Zhou Y."/>
            <person name="He R."/>
            <person name="Meng N."/>
            <person name="Wang Y."/>
            <person name="Liu W."/>
            <person name="Liu Z."/>
            <person name="Liu J."/>
            <person name="Guo Q."/>
            <person name="Huang H."/>
            <person name="Sederoff R.R."/>
            <person name="Wang G."/>
            <person name="Qu G."/>
            <person name="Chen S."/>
        </authorList>
    </citation>
    <scope>NUCLEOTIDE SEQUENCE [LARGE SCALE GENOMIC DNA]</scope>
    <source>
        <strain evidence="2">SC-2020</strain>
    </source>
</reference>
<evidence type="ECO:0000313" key="2">
    <source>
        <dbReference type="EMBL" id="KAJ7001379.1"/>
    </source>
</evidence>
<keyword evidence="3" id="KW-1185">Reference proteome</keyword>
<name>A0AAD6R323_9ROSI</name>
<protein>
    <submittedName>
        <fullName evidence="2">Uncharacterized protein</fullName>
    </submittedName>
</protein>
<dbReference type="Proteomes" id="UP001164929">
    <property type="component" value="Chromosome 4"/>
</dbReference>
<comment type="caution">
    <text evidence="2">The sequence shown here is derived from an EMBL/GenBank/DDBJ whole genome shotgun (WGS) entry which is preliminary data.</text>
</comment>
<gene>
    <name evidence="2" type="ORF">NC653_011720</name>
</gene>